<evidence type="ECO:0000313" key="2">
    <source>
        <dbReference type="Proteomes" id="UP000759529"/>
    </source>
</evidence>
<dbReference type="Proteomes" id="UP000759529">
    <property type="component" value="Unassembled WGS sequence"/>
</dbReference>
<comment type="caution">
    <text evidence="1">The sequence shown here is derived from an EMBL/GenBank/DDBJ whole genome shotgun (WGS) entry which is preliminary data.</text>
</comment>
<evidence type="ECO:0008006" key="3">
    <source>
        <dbReference type="Google" id="ProtNLM"/>
    </source>
</evidence>
<organism evidence="1 2">
    <name type="scientific">Flavobacterium macrobrachii</name>
    <dbReference type="NCBI Taxonomy" id="591204"/>
    <lineage>
        <taxon>Bacteria</taxon>
        <taxon>Pseudomonadati</taxon>
        <taxon>Bacteroidota</taxon>
        <taxon>Flavobacteriia</taxon>
        <taxon>Flavobacteriales</taxon>
        <taxon>Flavobacteriaceae</taxon>
        <taxon>Flavobacterium</taxon>
    </lineage>
</organism>
<dbReference type="EMBL" id="JACSOD020000450">
    <property type="protein sequence ID" value="MBM6498726.1"/>
    <property type="molecule type" value="Genomic_DNA"/>
</dbReference>
<protein>
    <recommendedName>
        <fullName evidence="3">Copper chaperone NosL</fullName>
    </recommendedName>
</protein>
<evidence type="ECO:0000313" key="1">
    <source>
        <dbReference type="EMBL" id="MBM6498726.1"/>
    </source>
</evidence>
<sequence length="146" mass="16992">MKIYICIFLFSLLSCENNNNKYKIQEEALKDLFKKEHFYINKKAIIIIPAMGCGSCTSKIIDFSKKEINNDSLLFIYSDLTNKTDLIFKNIKTNKKNFFKDSLSLLISRGLLENKPIVYFTKSGRIDNVIKFDDTNVTEIIEQIKK</sequence>
<dbReference type="PROSITE" id="PS51257">
    <property type="entry name" value="PROKAR_LIPOPROTEIN"/>
    <property type="match status" value="1"/>
</dbReference>
<accession>A0ABS2CUT5</accession>
<dbReference type="RefSeq" id="WP_187658248.1">
    <property type="nucleotide sequence ID" value="NZ_JACSOD020000450.1"/>
</dbReference>
<name>A0ABS2CUT5_9FLAO</name>
<gene>
    <name evidence="1" type="ORF">H9X54_005345</name>
</gene>
<proteinExistence type="predicted"/>
<reference evidence="1 2" key="1">
    <citation type="submission" date="2021-02" db="EMBL/GenBank/DDBJ databases">
        <authorList>
            <person name="Jung H.S."/>
            <person name="Chun B.H."/>
            <person name="Jeon C.O."/>
        </authorList>
    </citation>
    <scope>NUCLEOTIDE SEQUENCE [LARGE SCALE GENOMIC DNA]</scope>
    <source>
        <strain evidence="1 2">LMG 25203</strain>
    </source>
</reference>
<keyword evidence="2" id="KW-1185">Reference proteome</keyword>